<evidence type="ECO:0000313" key="19">
    <source>
        <dbReference type="Ensembl" id="ENSGACP00000020248.2"/>
    </source>
</evidence>
<accession>G3PRL2</accession>
<reference evidence="19" key="2">
    <citation type="submission" date="2025-08" db="UniProtKB">
        <authorList>
            <consortium name="Ensembl"/>
        </authorList>
    </citation>
    <scope>IDENTIFICATION</scope>
</reference>
<feature type="disulfide bond" evidence="14">
    <location>
        <begin position="452"/>
        <end position="489"/>
    </location>
</feature>
<reference evidence="19" key="3">
    <citation type="submission" date="2025-09" db="UniProtKB">
        <authorList>
            <consortium name="Ensembl"/>
        </authorList>
    </citation>
    <scope>IDENTIFICATION</scope>
</reference>
<feature type="transmembrane region" description="Helical" evidence="16">
    <location>
        <begin position="496"/>
        <end position="519"/>
    </location>
</feature>
<evidence type="ECO:0000256" key="10">
    <source>
        <dbReference type="ARBA" id="ARBA00023228"/>
    </source>
</evidence>
<dbReference type="AlphaFoldDB" id="G3PRL2"/>
<comment type="caution">
    <text evidence="14">Lacks conserved residue(s) required for the propagation of feature annotation.</text>
</comment>
<keyword evidence="5" id="KW-0967">Endosome</keyword>
<keyword evidence="7 14" id="KW-0472">Membrane</keyword>
<sequence>MTSRQFSQSLVAVTDILPHLSAVSLSGTCFRSIHQTTPACNVNINRKKNSGDATTLLANDPYWQVPPDARPPPRALIPLLRGPKRKKRGNISPKRMKLSHAFVALVIALFADSGCIQAASLEVKEGNSPCIKAELSATFSITYNTSISTRTVRVSLPDSATVDERSSSCREADGSSWMVALFGSGHTLGLRFTTNGSLYSVANLTLQYNLSDTSIFRDASETGVITVASPSVGIWATINTTYSCVSPSTFRIGDEAVTFTNVRLQAFMLGDDLSPTENVCTADIADTTTTASTSTSTTTTTTPPPPPTTTNNNNVAPAPTPVPTPPGTPERGTYSVTNGNGTALSPGLKWDCSSTSPIYPYLRIRPVPELVNLTPNLTRSSGSCEASSASLVLSQGESTTLNFTFTLNTTSNKYHLSGISLVANWSDSTAPVSASNSSLDYLRSTLGRSYMCNAQQTLVVVSNFSVNTFRLQVQPFNVTTNQFATAEECQVDQDQMLIPIIVGAALAGLVLIVLIAYLIGRKRSHAGYQTI</sequence>
<keyword evidence="3 14" id="KW-0812">Transmembrane</keyword>
<evidence type="ECO:0000259" key="18">
    <source>
        <dbReference type="Pfam" id="PF21222"/>
    </source>
</evidence>
<feature type="domain" description="Lysosome-associated membrane glycoprotein 2-like transmembrane" evidence="18">
    <location>
        <begin position="498"/>
        <end position="529"/>
    </location>
</feature>
<keyword evidence="10 14" id="KW-0458">Lysosome</keyword>
<dbReference type="FunFam" id="2.40.160.110:FF:000001">
    <property type="entry name" value="lysosome-associated membrane glycoprotein 2 isoform X2"/>
    <property type="match status" value="1"/>
</dbReference>
<keyword evidence="8 14" id="KW-1015">Disulfide bond</keyword>
<evidence type="ECO:0000256" key="1">
    <source>
        <dbReference type="ARBA" id="ARBA00004251"/>
    </source>
</evidence>
<evidence type="ECO:0000256" key="13">
    <source>
        <dbReference type="ARBA" id="ARBA00074383"/>
    </source>
</evidence>
<evidence type="ECO:0000256" key="8">
    <source>
        <dbReference type="ARBA" id="ARBA00023157"/>
    </source>
</evidence>
<evidence type="ECO:0000256" key="3">
    <source>
        <dbReference type="ARBA" id="ARBA00022692"/>
    </source>
</evidence>
<feature type="compositionally biased region" description="Pro residues" evidence="15">
    <location>
        <begin position="318"/>
        <end position="328"/>
    </location>
</feature>
<keyword evidence="9" id="KW-0325">Glycoprotein</keyword>
<feature type="region of interest" description="Disordered" evidence="15">
    <location>
        <begin position="290"/>
        <end position="340"/>
    </location>
</feature>
<dbReference type="InterPro" id="IPR018134">
    <property type="entry name" value="LAMP_CS"/>
</dbReference>
<evidence type="ECO:0000313" key="20">
    <source>
        <dbReference type="Proteomes" id="UP000007635"/>
    </source>
</evidence>
<evidence type="ECO:0000256" key="6">
    <source>
        <dbReference type="ARBA" id="ARBA00022989"/>
    </source>
</evidence>
<dbReference type="PROSITE" id="PS51407">
    <property type="entry name" value="LAMP_3"/>
    <property type="match status" value="1"/>
</dbReference>
<comment type="subcellular location">
    <subcellularLocation>
        <location evidence="1">Cell membrane</location>
        <topology evidence="1">Single-pass type I membrane protein</topology>
    </subcellularLocation>
    <subcellularLocation>
        <location evidence="12">Cytolytic granule membrane</location>
        <topology evidence="12">Single-pass type I membrane protein</topology>
    </subcellularLocation>
    <subcellularLocation>
        <location evidence="11">Late endosome membrane</location>
        <topology evidence="11">Single-pass type I membrane protein</topology>
    </subcellularLocation>
    <subcellularLocation>
        <location evidence="14">Lysosome membrane</location>
        <topology evidence="14">Single-pass type I membrane protein</topology>
    </subcellularLocation>
</comment>
<proteinExistence type="inferred from homology"/>
<dbReference type="GO" id="GO:0005886">
    <property type="term" value="C:plasma membrane"/>
    <property type="evidence" value="ECO:0007669"/>
    <property type="project" value="UniProtKB-SubCell"/>
</dbReference>
<dbReference type="PANTHER" id="PTHR11506">
    <property type="entry name" value="LYSOSOME-ASSOCIATED MEMBRANE GLYCOPROTEIN"/>
    <property type="match status" value="1"/>
</dbReference>
<feature type="domain" description="Lysosome-associated membrane glycoprotein 2-like luminal" evidence="17">
    <location>
        <begin position="120"/>
        <end position="268"/>
    </location>
</feature>
<feature type="compositionally biased region" description="Low complexity" evidence="15">
    <location>
        <begin position="290"/>
        <end position="301"/>
    </location>
</feature>
<dbReference type="Pfam" id="PF21222">
    <property type="entry name" value="Lamp2_2nd"/>
    <property type="match status" value="1"/>
</dbReference>
<dbReference type="CDD" id="cd12087">
    <property type="entry name" value="TM_EGFR-like"/>
    <property type="match status" value="1"/>
</dbReference>
<keyword evidence="6 16" id="KW-1133">Transmembrane helix</keyword>
<dbReference type="GeneTree" id="ENSGT00950000182899"/>
<evidence type="ECO:0000256" key="4">
    <source>
        <dbReference type="ARBA" id="ARBA00022729"/>
    </source>
</evidence>
<dbReference type="InterPro" id="IPR002000">
    <property type="entry name" value="Lysosome-assoc_membr_glycop"/>
</dbReference>
<dbReference type="InterPro" id="IPR048528">
    <property type="entry name" value="Lamp2-like_luminal"/>
</dbReference>
<comment type="similarity">
    <text evidence="14">Belongs to the LAMP family.</text>
</comment>
<dbReference type="GO" id="GO:0031902">
    <property type="term" value="C:late endosome membrane"/>
    <property type="evidence" value="ECO:0007669"/>
    <property type="project" value="TreeGrafter"/>
</dbReference>
<evidence type="ECO:0000256" key="14">
    <source>
        <dbReference type="PROSITE-ProRule" id="PRU00740"/>
    </source>
</evidence>
<evidence type="ECO:0000256" key="15">
    <source>
        <dbReference type="SAM" id="MobiDB-lite"/>
    </source>
</evidence>
<evidence type="ECO:0000256" key="7">
    <source>
        <dbReference type="ARBA" id="ARBA00023136"/>
    </source>
</evidence>
<dbReference type="Proteomes" id="UP000007635">
    <property type="component" value="Chromosome II"/>
</dbReference>
<evidence type="ECO:0000256" key="16">
    <source>
        <dbReference type="SAM" id="Phobius"/>
    </source>
</evidence>
<evidence type="ECO:0000259" key="17">
    <source>
        <dbReference type="Pfam" id="PF01299"/>
    </source>
</evidence>
<evidence type="ECO:0000256" key="11">
    <source>
        <dbReference type="ARBA" id="ARBA00037817"/>
    </source>
</evidence>
<dbReference type="Gene3D" id="2.40.160.110">
    <property type="match status" value="2"/>
</dbReference>
<dbReference type="GO" id="GO:0005765">
    <property type="term" value="C:lysosomal membrane"/>
    <property type="evidence" value="ECO:0007669"/>
    <property type="project" value="UniProtKB-SubCell"/>
</dbReference>
<organism evidence="19 20">
    <name type="scientific">Gasterosteus aculeatus aculeatus</name>
    <name type="common">three-spined stickleback</name>
    <dbReference type="NCBI Taxonomy" id="481459"/>
    <lineage>
        <taxon>Eukaryota</taxon>
        <taxon>Metazoa</taxon>
        <taxon>Chordata</taxon>
        <taxon>Craniata</taxon>
        <taxon>Vertebrata</taxon>
        <taxon>Euteleostomi</taxon>
        <taxon>Actinopterygii</taxon>
        <taxon>Neopterygii</taxon>
        <taxon>Teleostei</taxon>
        <taxon>Neoteleostei</taxon>
        <taxon>Acanthomorphata</taxon>
        <taxon>Eupercaria</taxon>
        <taxon>Perciformes</taxon>
        <taxon>Cottioidei</taxon>
        <taxon>Gasterosteales</taxon>
        <taxon>Gasterosteidae</taxon>
        <taxon>Gasterosteus</taxon>
    </lineage>
</organism>
<evidence type="ECO:0000256" key="9">
    <source>
        <dbReference type="ARBA" id="ARBA00023180"/>
    </source>
</evidence>
<dbReference type="Ensembl" id="ENSGACT00000020287.2">
    <property type="protein sequence ID" value="ENSGACP00000020248.2"/>
    <property type="gene ID" value="ENSGACG00000015350.2"/>
</dbReference>
<dbReference type="PANTHER" id="PTHR11506:SF27">
    <property type="entry name" value="LYSOSOME-ASSOCIATED MEMBRANE GLYCOPROTEIN 1"/>
    <property type="match status" value="1"/>
</dbReference>
<dbReference type="PROSITE" id="PS00311">
    <property type="entry name" value="LAMP_2"/>
    <property type="match status" value="1"/>
</dbReference>
<feature type="disulfide bond" evidence="14">
    <location>
        <begin position="244"/>
        <end position="280"/>
    </location>
</feature>
<protein>
    <recommendedName>
        <fullName evidence="13">Lysosome-associated membrane glycoprotein 1</fullName>
    </recommendedName>
</protein>
<keyword evidence="2" id="KW-1003">Cell membrane</keyword>
<name>G3PRL2_GASAC</name>
<feature type="disulfide bond" evidence="14">
    <location>
        <begin position="130"/>
        <end position="169"/>
    </location>
</feature>
<dbReference type="Bgee" id="ENSGACG00000015350">
    <property type="expression patterns" value="Expressed in embryo and 13 other cell types or tissues"/>
</dbReference>
<dbReference type="InterPro" id="IPR048524">
    <property type="entry name" value="Lamp2-like_TM"/>
</dbReference>
<dbReference type="Pfam" id="PF01299">
    <property type="entry name" value="Lamp2-like_luminal"/>
    <property type="match status" value="2"/>
</dbReference>
<reference evidence="19 20" key="1">
    <citation type="journal article" date="2021" name="G3 (Bethesda)">
        <title>Improved contiguity of the threespine stickleback genome using long-read sequencing.</title>
        <authorList>
            <person name="Nath S."/>
            <person name="Shaw D.E."/>
            <person name="White M.A."/>
        </authorList>
    </citation>
    <scope>NUCLEOTIDE SEQUENCE [LARGE SCALE GENOMIC DNA]</scope>
    <source>
        <strain evidence="19 20">Lake Benthic</strain>
    </source>
</reference>
<keyword evidence="20" id="KW-1185">Reference proteome</keyword>
<evidence type="ECO:0000256" key="5">
    <source>
        <dbReference type="ARBA" id="ARBA00022753"/>
    </source>
</evidence>
<keyword evidence="4" id="KW-0732">Signal</keyword>
<dbReference type="GO" id="GO:0072594">
    <property type="term" value="P:establishment of protein localization to organelle"/>
    <property type="evidence" value="ECO:0007669"/>
    <property type="project" value="TreeGrafter"/>
</dbReference>
<dbReference type="PRINTS" id="PR00336">
    <property type="entry name" value="LYSASSOCTDMP"/>
</dbReference>
<evidence type="ECO:0000256" key="12">
    <source>
        <dbReference type="ARBA" id="ARBA00060404"/>
    </source>
</evidence>
<evidence type="ECO:0000256" key="2">
    <source>
        <dbReference type="ARBA" id="ARBA00022475"/>
    </source>
</evidence>
<feature type="domain" description="Lysosome-associated membrane glycoprotein 2-like luminal" evidence="17">
    <location>
        <begin position="329"/>
        <end position="479"/>
    </location>
</feature>